<keyword evidence="8" id="KW-0735">Signal-anchor</keyword>
<name>A0A7G7GAB9_9BACT</name>
<evidence type="ECO:0000256" key="7">
    <source>
        <dbReference type="ARBA" id="ARBA00022824"/>
    </source>
</evidence>
<comment type="subcellular location">
    <subcellularLocation>
        <location evidence="2">Endoplasmic reticulum membrane</location>
        <topology evidence="2">Single-pass type II membrane protein</topology>
    </subcellularLocation>
    <subcellularLocation>
        <location evidence="1">Golgi apparatus membrane</location>
        <topology evidence="1">Single-pass type II membrane protein</topology>
    </subcellularLocation>
</comment>
<keyword evidence="7" id="KW-0256">Endoplasmic reticulum</keyword>
<evidence type="ECO:0000256" key="9">
    <source>
        <dbReference type="ARBA" id="ARBA00022989"/>
    </source>
</evidence>
<dbReference type="PANTHER" id="PTHR46025:SF3">
    <property type="entry name" value="XYLOSYLTRANSFERASE OXT"/>
    <property type="match status" value="1"/>
</dbReference>
<dbReference type="GO" id="GO:0015012">
    <property type="term" value="P:heparan sulfate proteoglycan biosynthetic process"/>
    <property type="evidence" value="ECO:0007669"/>
    <property type="project" value="TreeGrafter"/>
</dbReference>
<dbReference type="EMBL" id="CP055156">
    <property type="protein sequence ID" value="QNF34103.1"/>
    <property type="molecule type" value="Genomic_DNA"/>
</dbReference>
<keyword evidence="3" id="KW-0328">Glycosyltransferase</keyword>
<dbReference type="GO" id="GO:0046872">
    <property type="term" value="F:metal ion binding"/>
    <property type="evidence" value="ECO:0007669"/>
    <property type="project" value="UniProtKB-KW"/>
</dbReference>
<accession>A0A7G7GAB9</accession>
<dbReference type="InterPro" id="IPR043538">
    <property type="entry name" value="XYLT"/>
</dbReference>
<protein>
    <recommendedName>
        <fullName evidence="14">Peptide O-xylosyltransferase</fullName>
    </recommendedName>
</protein>
<dbReference type="KEGG" id="aswu:HUW51_15750"/>
<dbReference type="RefSeq" id="WP_185270584.1">
    <property type="nucleotide sequence ID" value="NZ_CP055156.1"/>
</dbReference>
<reference evidence="15 16" key="1">
    <citation type="journal article" date="2018" name="Int. J. Syst. Evol. Microbiol.">
        <title>Adhaeribacter swui sp. nov., isolated from wet mud.</title>
        <authorList>
            <person name="Kim D.U."/>
            <person name="Kim K.W."/>
            <person name="Kang M.S."/>
            <person name="Kim J.Y."/>
            <person name="Jang J.H."/>
            <person name="Kim M.K."/>
        </authorList>
    </citation>
    <scope>NUCLEOTIDE SEQUENCE [LARGE SCALE GENOMIC DNA]</scope>
    <source>
        <strain evidence="15 16">KCTC 52873</strain>
    </source>
</reference>
<dbReference type="GO" id="GO:0030158">
    <property type="term" value="F:protein xylosyltransferase activity"/>
    <property type="evidence" value="ECO:0007669"/>
    <property type="project" value="InterPro"/>
</dbReference>
<evidence type="ECO:0000256" key="12">
    <source>
        <dbReference type="ARBA" id="ARBA00023157"/>
    </source>
</evidence>
<evidence type="ECO:0000256" key="10">
    <source>
        <dbReference type="ARBA" id="ARBA00023034"/>
    </source>
</evidence>
<evidence type="ECO:0000256" key="13">
    <source>
        <dbReference type="ARBA" id="ARBA00023180"/>
    </source>
</evidence>
<evidence type="ECO:0000256" key="1">
    <source>
        <dbReference type="ARBA" id="ARBA00004323"/>
    </source>
</evidence>
<keyword evidence="10" id="KW-0333">Golgi apparatus</keyword>
<evidence type="ECO:0000256" key="3">
    <source>
        <dbReference type="ARBA" id="ARBA00022676"/>
    </source>
</evidence>
<keyword evidence="4 15" id="KW-0808">Transferase</keyword>
<dbReference type="PANTHER" id="PTHR46025">
    <property type="entry name" value="XYLOSYLTRANSFERASE OXT"/>
    <property type="match status" value="1"/>
</dbReference>
<keyword evidence="5" id="KW-0812">Transmembrane</keyword>
<dbReference type="InterPro" id="IPR003406">
    <property type="entry name" value="Glyco_trans_14"/>
</dbReference>
<evidence type="ECO:0000256" key="6">
    <source>
        <dbReference type="ARBA" id="ARBA00022723"/>
    </source>
</evidence>
<dbReference type="GO" id="GO:0050650">
    <property type="term" value="P:chondroitin sulfate proteoglycan biosynthetic process"/>
    <property type="evidence" value="ECO:0007669"/>
    <property type="project" value="TreeGrafter"/>
</dbReference>
<dbReference type="Proteomes" id="UP000515237">
    <property type="component" value="Chromosome"/>
</dbReference>
<keyword evidence="6" id="KW-0479">Metal-binding</keyword>
<gene>
    <name evidence="15" type="ORF">HUW51_15750</name>
</gene>
<keyword evidence="13" id="KW-0325">Glycoprotein</keyword>
<evidence type="ECO:0000256" key="5">
    <source>
        <dbReference type="ARBA" id="ARBA00022692"/>
    </source>
</evidence>
<dbReference type="Pfam" id="PF02485">
    <property type="entry name" value="Branch"/>
    <property type="match status" value="1"/>
</dbReference>
<keyword evidence="16" id="KW-1185">Reference proteome</keyword>
<dbReference type="GO" id="GO:0016020">
    <property type="term" value="C:membrane"/>
    <property type="evidence" value="ECO:0007669"/>
    <property type="project" value="InterPro"/>
</dbReference>
<keyword evidence="11" id="KW-0472">Membrane</keyword>
<evidence type="ECO:0000256" key="8">
    <source>
        <dbReference type="ARBA" id="ARBA00022968"/>
    </source>
</evidence>
<organism evidence="15 16">
    <name type="scientific">Adhaeribacter swui</name>
    <dbReference type="NCBI Taxonomy" id="2086471"/>
    <lineage>
        <taxon>Bacteria</taxon>
        <taxon>Pseudomonadati</taxon>
        <taxon>Bacteroidota</taxon>
        <taxon>Cytophagia</taxon>
        <taxon>Cytophagales</taxon>
        <taxon>Hymenobacteraceae</taxon>
        <taxon>Adhaeribacter</taxon>
    </lineage>
</organism>
<dbReference type="AlphaFoldDB" id="A0A7G7GAB9"/>
<keyword evidence="9" id="KW-1133">Transmembrane helix</keyword>
<keyword evidence="12" id="KW-1015">Disulfide bond</keyword>
<sequence length="288" mass="34039">MKLAHLILTHNHPDHLKRLIQRLTYGDDVIFIHVDKKVDITTFHNLISNKNVFFIKNRTSIDWGAFNIVKATLKSFQEILHSGTEYQYINLLSGSDYPLQMPVTIHQFLTDHPGKAFMNYRFIYDDWQEAIPRINEYHLNNYQFPGRYKVQKIMNRLLPTRTMPYGLVPVGRSQWFTIPTECVKYILEYWATHPALRRFTRLTWAPDEFIFQTILYNSEYRHILINNDLRLIDWSEGKASPKTFTLKDKDQLLSSDKLFARKFDSKNCPEILDCLDKKLISVPQVSPV</sequence>
<evidence type="ECO:0000313" key="15">
    <source>
        <dbReference type="EMBL" id="QNF34103.1"/>
    </source>
</evidence>
<evidence type="ECO:0000256" key="4">
    <source>
        <dbReference type="ARBA" id="ARBA00022679"/>
    </source>
</evidence>
<evidence type="ECO:0000256" key="11">
    <source>
        <dbReference type="ARBA" id="ARBA00023136"/>
    </source>
</evidence>
<evidence type="ECO:0000313" key="16">
    <source>
        <dbReference type="Proteomes" id="UP000515237"/>
    </source>
</evidence>
<evidence type="ECO:0000256" key="14">
    <source>
        <dbReference type="ARBA" id="ARBA00042865"/>
    </source>
</evidence>
<proteinExistence type="predicted"/>
<evidence type="ECO:0000256" key="2">
    <source>
        <dbReference type="ARBA" id="ARBA00004648"/>
    </source>
</evidence>